<dbReference type="InterPro" id="IPR000195">
    <property type="entry name" value="Rab-GAP-TBC_dom"/>
</dbReference>
<feature type="region of interest" description="Disordered" evidence="2">
    <location>
        <begin position="1074"/>
        <end position="1178"/>
    </location>
</feature>
<feature type="compositionally biased region" description="Low complexity" evidence="2">
    <location>
        <begin position="395"/>
        <end position="407"/>
    </location>
</feature>
<feature type="compositionally biased region" description="Basic and acidic residues" evidence="2">
    <location>
        <begin position="775"/>
        <end position="792"/>
    </location>
</feature>
<comment type="caution">
    <text evidence="4">The sequence shown here is derived from an EMBL/GenBank/DDBJ whole genome shotgun (WGS) entry which is preliminary data.</text>
</comment>
<dbReference type="GO" id="GO:0031267">
    <property type="term" value="F:small GTPase binding"/>
    <property type="evidence" value="ECO:0007669"/>
    <property type="project" value="TreeGrafter"/>
</dbReference>
<dbReference type="InterPro" id="IPR035969">
    <property type="entry name" value="Rab-GAP_TBC_sf"/>
</dbReference>
<dbReference type="OrthoDB" id="159449at2759"/>
<name>A0A8T3D0N2_9TELE</name>
<evidence type="ECO:0000313" key="4">
    <source>
        <dbReference type="EMBL" id="KAI1888208.1"/>
    </source>
</evidence>
<feature type="compositionally biased region" description="Polar residues" evidence="2">
    <location>
        <begin position="507"/>
        <end position="524"/>
    </location>
</feature>
<dbReference type="PROSITE" id="PS50086">
    <property type="entry name" value="TBC_RABGAP"/>
    <property type="match status" value="1"/>
</dbReference>
<feature type="compositionally biased region" description="Polar residues" evidence="2">
    <location>
        <begin position="982"/>
        <end position="994"/>
    </location>
</feature>
<accession>A0A8T3D0N2</accession>
<gene>
    <name evidence="4" type="ORF">AGOR_G00182650</name>
</gene>
<dbReference type="Pfam" id="PF00566">
    <property type="entry name" value="RabGAP-TBC"/>
    <property type="match status" value="1"/>
</dbReference>
<dbReference type="FunFam" id="1.10.472.80:FF:000008">
    <property type="entry name" value="TBC1 domain family member 10A"/>
    <property type="match status" value="1"/>
</dbReference>
<dbReference type="PANTHER" id="PTHR47219:SF4">
    <property type="entry name" value="TBC1 DOMAIN FAMILY MEMBER 10A"/>
    <property type="match status" value="1"/>
</dbReference>
<sequence length="1178" mass="129457">MESASTAADQNGEESSGSDCISLLSVGIPAAETDRFGFIIGSGPAVGIEGPPPEVVRQRETKWLNIISQWDRILQKKTNKVKDQCRKGIPASLRARCWPLLCRATERMSQNRNLYQTLDSSPALQSWVDVIERDIDRQFPFHEMFLSRDGHGQQGLFRVLKAYTQFRPDEGYCQGQGPVAAVLLMNMPAEEAFWCLVQISEQYLPGYYSPLLEGVLFDAGVLSGVLRKACPAIHRHLCKHGVEPLMFATDWLMCLYTRHLPFNALLRVWDLFFCYGVRVLFQVAVVLVRRALGRQEQRDECDGQMETLERLRGVKAQVLQEDDSFIEEVCSVPLSGRDLERETEKQLGRWRKERPSSTFDPRSRCHGYKAAWVQGREREERQERVERERGNLSFPVVRSPSSLSPSLLRKRWKRGSKAETGERDLDRRGEKEGEQQREQEKLTGRESSGDGGKEGDGMVPVAGESNKGNEREGCRKDEKEKQNVPAGCTELAGNHKASSEHQHKGATESQAQTGDKPTTQTVCPTDSLVPDTCIQTSVEQKEDGVCGLTQEDGGKTKLTQNTVVLPSPAVPATDAETKSTIQQVDSPEDEGHNATATPSTGPQDWSETMRSQGTELIHDSAKGANSPEIAQEHVREDSRIQTTSDQLKQLPELQEAQGADKPDLFSQEGEEQLDHMPDTQQDICPQGNQNITGDSVKILTSVVDTEYEEETDTATGASSNPSQSQTTSMRTFGPHQGETMDVQLSQTPETDRKSADSDPLLSHEELPEPPAHPGPVEDRIEGSPGVDQDKGEGLIGLDVVEGAPVLDQVEGSESQESSPTQQSMVPEPELPTEILSGAGNSHATSAQGSIQGPSRETLVAAPVDVPEMVDGDKNSEGNACQGASPTKSDPGPPGGSLVTQGGSYQMPVSVGPHPRKTETVVPDDCEDVSPIAAGRWGGAGEQRLRKTPSSRACRPRRLSEDIFKDPNQERPKTMPPCEAPASPTSTHLPNSTSQDEIKSHPLPDPTLQDENKTYSLNEQTDHPRRFGLFRMLRGDRPKDRGGGEGRGSGKGKKGAVPKMTVPTILVQDFSDGVGVAEVGPVGGGGAGDGLSSKERRRRRREQERKEKEEEKARKKREKEKEKEKERTRERKKPQTRGKSFQVHSSSKGSTPNVPAPGNNSSKTPSSKRNSAPYFDTYF</sequence>
<dbReference type="SUPFAM" id="SSF47923">
    <property type="entry name" value="Ypt/Rab-GAP domain of gyp1p"/>
    <property type="match status" value="2"/>
</dbReference>
<feature type="compositionally biased region" description="Polar residues" evidence="2">
    <location>
        <begin position="716"/>
        <end position="730"/>
    </location>
</feature>
<dbReference type="Gene3D" id="1.10.8.270">
    <property type="entry name" value="putative rabgap domain of human tbc1 domain family member 14 like domains"/>
    <property type="match status" value="1"/>
</dbReference>
<evidence type="ECO:0000256" key="2">
    <source>
        <dbReference type="SAM" id="MobiDB-lite"/>
    </source>
</evidence>
<dbReference type="FunFam" id="1.10.10.750:FF:000001">
    <property type="entry name" value="TBC1 domain family member 10A"/>
    <property type="match status" value="1"/>
</dbReference>
<evidence type="ECO:0000313" key="5">
    <source>
        <dbReference type="Proteomes" id="UP000829720"/>
    </source>
</evidence>
<dbReference type="GO" id="GO:0005886">
    <property type="term" value="C:plasma membrane"/>
    <property type="evidence" value="ECO:0007669"/>
    <property type="project" value="UniProtKB-ARBA"/>
</dbReference>
<dbReference type="AlphaFoldDB" id="A0A8T3D0N2"/>
<dbReference type="FunFam" id="1.10.8.270:FF:000007">
    <property type="entry name" value="TBC1 domain family member 10A"/>
    <property type="match status" value="1"/>
</dbReference>
<reference evidence="4" key="1">
    <citation type="submission" date="2021-01" db="EMBL/GenBank/DDBJ databases">
        <authorList>
            <person name="Zahm M."/>
            <person name="Roques C."/>
            <person name="Cabau C."/>
            <person name="Klopp C."/>
            <person name="Donnadieu C."/>
            <person name="Jouanno E."/>
            <person name="Lampietro C."/>
            <person name="Louis A."/>
            <person name="Herpin A."/>
            <person name="Echchiki A."/>
            <person name="Berthelot C."/>
            <person name="Parey E."/>
            <person name="Roest-Crollius H."/>
            <person name="Braasch I."/>
            <person name="Postlethwait J."/>
            <person name="Bobe J."/>
            <person name="Montfort J."/>
            <person name="Bouchez O."/>
            <person name="Begum T."/>
            <person name="Mejri S."/>
            <person name="Adams A."/>
            <person name="Chen W.-J."/>
            <person name="Guiguen Y."/>
        </authorList>
    </citation>
    <scope>NUCLEOTIDE SEQUENCE</scope>
    <source>
        <tissue evidence="4">Blood</tissue>
    </source>
</reference>
<dbReference type="GO" id="GO:0005096">
    <property type="term" value="F:GTPase activator activity"/>
    <property type="evidence" value="ECO:0007669"/>
    <property type="project" value="UniProtKB-KW"/>
</dbReference>
<dbReference type="EMBL" id="JAERUA010000017">
    <property type="protein sequence ID" value="KAI1888208.1"/>
    <property type="molecule type" value="Genomic_DNA"/>
</dbReference>
<feature type="compositionally biased region" description="Basic and acidic residues" evidence="2">
    <location>
        <begin position="630"/>
        <end position="639"/>
    </location>
</feature>
<feature type="compositionally biased region" description="Polar residues" evidence="2">
    <location>
        <begin position="594"/>
        <end position="614"/>
    </location>
</feature>
<organism evidence="4 5">
    <name type="scientific">Albula goreensis</name>
    <dbReference type="NCBI Taxonomy" id="1534307"/>
    <lineage>
        <taxon>Eukaryota</taxon>
        <taxon>Metazoa</taxon>
        <taxon>Chordata</taxon>
        <taxon>Craniata</taxon>
        <taxon>Vertebrata</taxon>
        <taxon>Euteleostomi</taxon>
        <taxon>Actinopterygii</taxon>
        <taxon>Neopterygii</taxon>
        <taxon>Teleostei</taxon>
        <taxon>Albuliformes</taxon>
        <taxon>Albulidae</taxon>
        <taxon>Albula</taxon>
    </lineage>
</organism>
<feature type="compositionally biased region" description="Basic and acidic residues" evidence="2">
    <location>
        <begin position="416"/>
        <end position="456"/>
    </location>
</feature>
<feature type="compositionally biased region" description="Basic and acidic residues" evidence="2">
    <location>
        <begin position="467"/>
        <end position="482"/>
    </location>
</feature>
<evidence type="ECO:0000256" key="1">
    <source>
        <dbReference type="ARBA" id="ARBA00022468"/>
    </source>
</evidence>
<feature type="compositionally biased region" description="Basic and acidic residues" evidence="2">
    <location>
        <begin position="749"/>
        <end position="766"/>
    </location>
</feature>
<dbReference type="PANTHER" id="PTHR47219">
    <property type="entry name" value="RAB GTPASE-ACTIVATING PROTEIN 1-LIKE"/>
    <property type="match status" value="1"/>
</dbReference>
<dbReference type="Gene3D" id="1.10.472.80">
    <property type="entry name" value="Ypt/Rab-GAP domain of gyp1p, domain 3"/>
    <property type="match status" value="1"/>
</dbReference>
<feature type="compositionally biased region" description="Polar residues" evidence="2">
    <location>
        <begin position="678"/>
        <end position="693"/>
    </location>
</feature>
<feature type="region of interest" description="Disordered" evidence="2">
    <location>
        <begin position="395"/>
        <end position="1059"/>
    </location>
</feature>
<keyword evidence="1" id="KW-0343">GTPase activation</keyword>
<feature type="domain" description="Rab-GAP TBC" evidence="3">
    <location>
        <begin position="88"/>
        <end position="276"/>
    </location>
</feature>
<feature type="compositionally biased region" description="Basic and acidic residues" evidence="2">
    <location>
        <begin position="957"/>
        <end position="972"/>
    </location>
</feature>
<feature type="compositionally biased region" description="Basic residues" evidence="2">
    <location>
        <begin position="945"/>
        <end position="956"/>
    </location>
</feature>
<dbReference type="InterPro" id="IPR050302">
    <property type="entry name" value="Rab_GAP_TBC_domain"/>
</dbReference>
<dbReference type="Gene3D" id="1.10.10.750">
    <property type="entry name" value="Ypt/Rab-GAP domain of gyp1p, domain 1"/>
    <property type="match status" value="1"/>
</dbReference>
<feature type="compositionally biased region" description="Basic and acidic residues" evidence="2">
    <location>
        <begin position="1100"/>
        <end position="1128"/>
    </location>
</feature>
<dbReference type="SMART" id="SM00164">
    <property type="entry name" value="TBC"/>
    <property type="match status" value="1"/>
</dbReference>
<feature type="compositionally biased region" description="Polar residues" evidence="2">
    <location>
        <begin position="1136"/>
        <end position="1169"/>
    </location>
</feature>
<dbReference type="Proteomes" id="UP000829720">
    <property type="component" value="Unassembled WGS sequence"/>
</dbReference>
<feature type="compositionally biased region" description="Polar residues" evidence="2">
    <location>
        <begin position="876"/>
        <end position="887"/>
    </location>
</feature>
<feature type="compositionally biased region" description="Low complexity" evidence="2">
    <location>
        <begin position="811"/>
        <end position="823"/>
    </location>
</feature>
<evidence type="ECO:0000259" key="3">
    <source>
        <dbReference type="PROSITE" id="PS50086"/>
    </source>
</evidence>
<keyword evidence="5" id="KW-1185">Reference proteome</keyword>
<feature type="compositionally biased region" description="Basic and acidic residues" evidence="2">
    <location>
        <begin position="497"/>
        <end position="506"/>
    </location>
</feature>
<feature type="region of interest" description="Disordered" evidence="2">
    <location>
        <begin position="343"/>
        <end position="363"/>
    </location>
</feature>
<protein>
    <recommendedName>
        <fullName evidence="3">Rab-GAP TBC domain-containing protein</fullName>
    </recommendedName>
</protein>
<feature type="compositionally biased region" description="Polar residues" evidence="2">
    <location>
        <begin position="838"/>
        <end position="854"/>
    </location>
</feature>
<proteinExistence type="predicted"/>
<feature type="compositionally biased region" description="Basic and acidic residues" evidence="2">
    <location>
        <begin position="1032"/>
        <end position="1043"/>
    </location>
</feature>